<dbReference type="Pfam" id="PF13717">
    <property type="entry name" value="Zn_ribbon_4"/>
    <property type="match status" value="1"/>
</dbReference>
<evidence type="ECO:0000313" key="5">
    <source>
        <dbReference type="Proteomes" id="UP000689967"/>
    </source>
</evidence>
<sequence length="148" mass="15225">MRISCPNCAAEYDVPDQALAAGPRLLRCARCQHRFEAALPAPPAAESRAETAGAAGPPMSPEAPDDTPQDLPADVPEAASTPLAAPTAQTPERLAAAPASPPDRFALAGWLLTVLLLAAAGYAGFAFRAEVMAAWPPAQRLYGLLGLG</sequence>
<feature type="domain" description="Zinc finger/thioredoxin putative" evidence="3">
    <location>
        <begin position="1"/>
        <end position="35"/>
    </location>
</feature>
<evidence type="ECO:0000313" key="4">
    <source>
        <dbReference type="EMBL" id="MBU8544519.1"/>
    </source>
</evidence>
<feature type="compositionally biased region" description="Low complexity" evidence="1">
    <location>
        <begin position="44"/>
        <end position="56"/>
    </location>
</feature>
<keyword evidence="2" id="KW-1133">Transmembrane helix</keyword>
<organism evidence="4 5">
    <name type="scientific">Falsiroseomonas oleicola</name>
    <dbReference type="NCBI Taxonomy" id="2801474"/>
    <lineage>
        <taxon>Bacteria</taxon>
        <taxon>Pseudomonadati</taxon>
        <taxon>Pseudomonadota</taxon>
        <taxon>Alphaproteobacteria</taxon>
        <taxon>Acetobacterales</taxon>
        <taxon>Roseomonadaceae</taxon>
        <taxon>Falsiroseomonas</taxon>
    </lineage>
</organism>
<gene>
    <name evidence="4" type="ORF">JJQ90_12435</name>
</gene>
<evidence type="ECO:0000256" key="1">
    <source>
        <dbReference type="SAM" id="MobiDB-lite"/>
    </source>
</evidence>
<protein>
    <submittedName>
        <fullName evidence="4">Zinc-ribbon domain-containing protein</fullName>
    </submittedName>
</protein>
<dbReference type="InterPro" id="IPR011723">
    <property type="entry name" value="Znf/thioredoxin_put"/>
</dbReference>
<reference evidence="4 5" key="1">
    <citation type="submission" date="2021-01" db="EMBL/GenBank/DDBJ databases">
        <title>Roseomonas sp. nov, a bacterium isolated from an oil production mixture in Yumen Oilfield.</title>
        <authorList>
            <person name="Wu D."/>
        </authorList>
    </citation>
    <scope>NUCLEOTIDE SEQUENCE [LARGE SCALE GENOMIC DNA]</scope>
    <source>
        <strain evidence="4 5">ROY-5-3</strain>
    </source>
</reference>
<feature type="region of interest" description="Disordered" evidence="1">
    <location>
        <begin position="39"/>
        <end position="99"/>
    </location>
</feature>
<dbReference type="EMBL" id="JAERQM010000003">
    <property type="protein sequence ID" value="MBU8544519.1"/>
    <property type="molecule type" value="Genomic_DNA"/>
</dbReference>
<proteinExistence type="predicted"/>
<keyword evidence="2" id="KW-0472">Membrane</keyword>
<evidence type="ECO:0000259" key="3">
    <source>
        <dbReference type="Pfam" id="PF13717"/>
    </source>
</evidence>
<evidence type="ECO:0000256" key="2">
    <source>
        <dbReference type="SAM" id="Phobius"/>
    </source>
</evidence>
<accession>A0ABS6H746</accession>
<feature type="transmembrane region" description="Helical" evidence="2">
    <location>
        <begin position="107"/>
        <end position="127"/>
    </location>
</feature>
<name>A0ABS6H746_9PROT</name>
<dbReference type="NCBIfam" id="TIGR02098">
    <property type="entry name" value="MJ0042_CXXC"/>
    <property type="match status" value="1"/>
</dbReference>
<keyword evidence="2" id="KW-0812">Transmembrane</keyword>
<dbReference type="RefSeq" id="WP_216875823.1">
    <property type="nucleotide sequence ID" value="NZ_JAERQM010000003.1"/>
</dbReference>
<dbReference type="Proteomes" id="UP000689967">
    <property type="component" value="Unassembled WGS sequence"/>
</dbReference>
<keyword evidence="5" id="KW-1185">Reference proteome</keyword>
<comment type="caution">
    <text evidence="4">The sequence shown here is derived from an EMBL/GenBank/DDBJ whole genome shotgun (WGS) entry which is preliminary data.</text>
</comment>